<feature type="compositionally biased region" description="Polar residues" evidence="1">
    <location>
        <begin position="666"/>
        <end position="685"/>
    </location>
</feature>
<dbReference type="PANTHER" id="PTHR35391">
    <property type="entry name" value="C2H2-TYPE DOMAIN-CONTAINING PROTEIN-RELATED"/>
    <property type="match status" value="1"/>
</dbReference>
<evidence type="ECO:0000313" key="3">
    <source>
        <dbReference type="EMBL" id="KAF2427291.1"/>
    </source>
</evidence>
<dbReference type="SMART" id="SM00355">
    <property type="entry name" value="ZnF_C2H2"/>
    <property type="match status" value="2"/>
</dbReference>
<dbReference type="InterPro" id="IPR013087">
    <property type="entry name" value="Znf_C2H2_type"/>
</dbReference>
<feature type="domain" description="C2H2-type" evidence="2">
    <location>
        <begin position="416"/>
        <end position="438"/>
    </location>
</feature>
<comment type="caution">
    <text evidence="3">The sequence shown here is derived from an EMBL/GenBank/DDBJ whole genome shotgun (WGS) entry which is preliminary data.</text>
</comment>
<feature type="compositionally biased region" description="Basic and acidic residues" evidence="1">
    <location>
        <begin position="688"/>
        <end position="699"/>
    </location>
</feature>
<name>A0A9P4NMM2_9PEZI</name>
<evidence type="ECO:0000256" key="1">
    <source>
        <dbReference type="SAM" id="MobiDB-lite"/>
    </source>
</evidence>
<gene>
    <name evidence="3" type="ORF">EJ08DRAFT_663043</name>
</gene>
<dbReference type="Proteomes" id="UP000800235">
    <property type="component" value="Unassembled WGS sequence"/>
</dbReference>
<dbReference type="Pfam" id="PF26082">
    <property type="entry name" value="zf-C2H2_AcuF"/>
    <property type="match status" value="1"/>
</dbReference>
<evidence type="ECO:0000259" key="2">
    <source>
        <dbReference type="SMART" id="SM00355"/>
    </source>
</evidence>
<evidence type="ECO:0000313" key="4">
    <source>
        <dbReference type="Proteomes" id="UP000800235"/>
    </source>
</evidence>
<feature type="region of interest" description="Disordered" evidence="1">
    <location>
        <begin position="663"/>
        <end position="699"/>
    </location>
</feature>
<accession>A0A9P4NMM2</accession>
<reference evidence="3" key="1">
    <citation type="journal article" date="2020" name="Stud. Mycol.">
        <title>101 Dothideomycetes genomes: a test case for predicting lifestyles and emergence of pathogens.</title>
        <authorList>
            <person name="Haridas S."/>
            <person name="Albert R."/>
            <person name="Binder M."/>
            <person name="Bloem J."/>
            <person name="Labutti K."/>
            <person name="Salamov A."/>
            <person name="Andreopoulos B."/>
            <person name="Baker S."/>
            <person name="Barry K."/>
            <person name="Bills G."/>
            <person name="Bluhm B."/>
            <person name="Cannon C."/>
            <person name="Castanera R."/>
            <person name="Culley D."/>
            <person name="Daum C."/>
            <person name="Ezra D."/>
            <person name="Gonzalez J."/>
            <person name="Henrissat B."/>
            <person name="Kuo A."/>
            <person name="Liang C."/>
            <person name="Lipzen A."/>
            <person name="Lutzoni F."/>
            <person name="Magnuson J."/>
            <person name="Mondo S."/>
            <person name="Nolan M."/>
            <person name="Ohm R."/>
            <person name="Pangilinan J."/>
            <person name="Park H.-J."/>
            <person name="Ramirez L."/>
            <person name="Alfaro M."/>
            <person name="Sun H."/>
            <person name="Tritt A."/>
            <person name="Yoshinaga Y."/>
            <person name="Zwiers L.-H."/>
            <person name="Turgeon B."/>
            <person name="Goodwin S."/>
            <person name="Spatafora J."/>
            <person name="Crous P."/>
            <person name="Grigoriev I."/>
        </authorList>
    </citation>
    <scope>NUCLEOTIDE SEQUENCE</scope>
    <source>
        <strain evidence="3">CBS 130266</strain>
    </source>
</reference>
<dbReference type="EMBL" id="MU007061">
    <property type="protein sequence ID" value="KAF2427291.1"/>
    <property type="molecule type" value="Genomic_DNA"/>
</dbReference>
<dbReference type="OrthoDB" id="6133115at2759"/>
<protein>
    <recommendedName>
        <fullName evidence="2">C2H2-type domain-containing protein</fullName>
    </recommendedName>
</protein>
<dbReference type="InterPro" id="IPR058925">
    <property type="entry name" value="zf-C2H2_AcuF"/>
</dbReference>
<organism evidence="3 4">
    <name type="scientific">Tothia fuscella</name>
    <dbReference type="NCBI Taxonomy" id="1048955"/>
    <lineage>
        <taxon>Eukaryota</taxon>
        <taxon>Fungi</taxon>
        <taxon>Dikarya</taxon>
        <taxon>Ascomycota</taxon>
        <taxon>Pezizomycotina</taxon>
        <taxon>Dothideomycetes</taxon>
        <taxon>Pleosporomycetidae</taxon>
        <taxon>Venturiales</taxon>
        <taxon>Cylindrosympodiaceae</taxon>
        <taxon>Tothia</taxon>
    </lineage>
</organism>
<keyword evidence="4" id="KW-1185">Reference proteome</keyword>
<feature type="domain" description="C2H2-type" evidence="2">
    <location>
        <begin position="335"/>
        <end position="363"/>
    </location>
</feature>
<dbReference type="PANTHER" id="PTHR35391:SF5">
    <property type="entry name" value="DUF6590 DOMAIN-CONTAINING PROTEIN"/>
    <property type="match status" value="1"/>
</dbReference>
<proteinExistence type="predicted"/>
<feature type="region of interest" description="Disordered" evidence="1">
    <location>
        <begin position="96"/>
        <end position="124"/>
    </location>
</feature>
<dbReference type="AlphaFoldDB" id="A0A9P4NMM2"/>
<sequence>MDLISNVTTHTFLAFSQLLDALHYAGSRQLIPPDTEKPDESKRHQPIVRNLEGSSIISLWNVEEQYDRLRVWSGSLGALQAGAEVVRGDRLPLETLPIPDYSSDESSSSDEEVEGKYQDPDQLSPAEFNMNMTSTVEIIGDLYKLSFKIRNNLHRASVLKSKLFTDVDPETGIDKYAAYASFDHEYVREKCVQLRKEIASGRSQTVAADRTTGSDPVQIQDGDLLFDLVSGASGMGKAQLRTKIDATVTQKTIFSQTEATTYDRNLDDMRETQSIISYASTTMDAHGNAVEVPPAPVLGLQGSDFLCPYCGILCSARESKPRAWRTHFLHDLQPYICTYPICPNETQLYASRRAWLEHKRLSHRRVWQCFEHVQPLFVSQDDMRAHLETRHGNDLTEAQIQSLLDLSESSTVDLRQQCPFCGLAAPFVHGLARHMAYHLEEFAKFSIQKGTSDLEEEDGSRSNGNSRYAEAQSLESLSSYASTGFTRSMENRPSTADKPLPTRSVDELYQDFYNQLQEATSRYFSVLENNEYETLDHLNRWQQELLPDTTSRRDPDPKVMTTSNPLEGGLANLELYKDGRHAARKNITVQTVLQDMESKGISLEQVREQLADLSDALHTIETQAESNDDKSGHGISSLTRDLYLDVQRFCFENDMNDYVKAKREQQASTDANHSTGRVGNSLQDQNEPDSKEGADGDSNKVLDNDVVDWTILAFAWRNNYASEVTLTDSQQSFYTSDCNQQRLYGQRPDQRWVTELLPTRNHATKENRTDDTRYGGLYGELGRLLGLVALSVKPQDAESALTRVVSDVVGTKGGWRNHNMADTRKDRSGVIIKVWCYPPYSTPGTLTALEKGFYGLIYKLIS</sequence>